<keyword evidence="3" id="KW-1185">Reference proteome</keyword>
<evidence type="ECO:0000313" key="3">
    <source>
        <dbReference type="Proteomes" id="UP000019141"/>
    </source>
</evidence>
<reference evidence="2 3" key="1">
    <citation type="journal article" date="2014" name="Nature">
        <title>An environmental bacterial taxon with a large and distinct metabolic repertoire.</title>
        <authorList>
            <person name="Wilson M.C."/>
            <person name="Mori T."/>
            <person name="Ruckert C."/>
            <person name="Uria A.R."/>
            <person name="Helf M.J."/>
            <person name="Takada K."/>
            <person name="Gernert C."/>
            <person name="Steffens U.A."/>
            <person name="Heycke N."/>
            <person name="Schmitt S."/>
            <person name="Rinke C."/>
            <person name="Helfrich E.J."/>
            <person name="Brachmann A.O."/>
            <person name="Gurgui C."/>
            <person name="Wakimoto T."/>
            <person name="Kracht M."/>
            <person name="Crusemann M."/>
            <person name="Hentschel U."/>
            <person name="Abe I."/>
            <person name="Matsunaga S."/>
            <person name="Kalinowski J."/>
            <person name="Takeyama H."/>
            <person name="Piel J."/>
        </authorList>
    </citation>
    <scope>NUCLEOTIDE SEQUENCE [LARGE SCALE GENOMIC DNA]</scope>
    <source>
        <strain evidence="3">TSY1</strain>
    </source>
</reference>
<name>W4LZM4_ENTF1</name>
<feature type="chain" id="PRO_5004846141" evidence="1">
    <location>
        <begin position="26"/>
        <end position="450"/>
    </location>
</feature>
<evidence type="ECO:0000256" key="1">
    <source>
        <dbReference type="SAM" id="SignalP"/>
    </source>
</evidence>
<dbReference type="Proteomes" id="UP000019141">
    <property type="component" value="Unassembled WGS sequence"/>
</dbReference>
<dbReference type="HOGENOM" id="CLU_607916_0_0_7"/>
<sequence length="450" mass="49206">MKTIARQLTLWTLILAIHMGGSAFAQSWSEHVIYSPVAATDNVVTVSLTALPQDTALQREPFYVAYEVDNGSTRSLYIKAWTGSPPFTPAVLIDSGLDGIYNPSITARLGHVTIAAHYQVPTCASGVLGLKEYDYDVKTGVIDSLRVIDAGAGCISVGHSHIVWSPGDSTYHVCWTRKVGGITGDEVLCARRAATDSAWGYYVNISNNAANDQDHATIAIKPSGNYTRRIAYHDATTNSSDDTHEAILAMFKPSDARVDYLVPNGSASPQSGWQDRPFIVVDADRKMHVVWEDGPLNDEVIKYVRCVNGTPGGCDQGQEWEFNNVAISEPGIDWARSPHMAIRYDRAWISYEQRLLNAAVNKEVMVLHRCKTAALNQAWARSDPYPADDRNEFTEEYGTPHIAVRAGVTSNGPHEVGTVALREIPGTTQLGTGFSQYEAILYTALEPSCP</sequence>
<dbReference type="EMBL" id="AZHW01000106">
    <property type="protein sequence ID" value="ETX02822.1"/>
    <property type="molecule type" value="Genomic_DNA"/>
</dbReference>
<organism evidence="2 3">
    <name type="scientific">Entotheonella factor</name>
    <dbReference type="NCBI Taxonomy" id="1429438"/>
    <lineage>
        <taxon>Bacteria</taxon>
        <taxon>Pseudomonadati</taxon>
        <taxon>Nitrospinota/Tectimicrobiota group</taxon>
        <taxon>Candidatus Tectimicrobiota</taxon>
        <taxon>Candidatus Entotheonellia</taxon>
        <taxon>Candidatus Entotheonellales</taxon>
        <taxon>Candidatus Entotheonellaceae</taxon>
        <taxon>Candidatus Entotheonella</taxon>
    </lineage>
</organism>
<comment type="caution">
    <text evidence="2">The sequence shown here is derived from an EMBL/GenBank/DDBJ whole genome shotgun (WGS) entry which is preliminary data.</text>
</comment>
<proteinExistence type="predicted"/>
<evidence type="ECO:0000313" key="2">
    <source>
        <dbReference type="EMBL" id="ETX02822.1"/>
    </source>
</evidence>
<keyword evidence="1" id="KW-0732">Signal</keyword>
<feature type="signal peptide" evidence="1">
    <location>
        <begin position="1"/>
        <end position="25"/>
    </location>
</feature>
<protein>
    <submittedName>
        <fullName evidence="2">Uncharacterized protein</fullName>
    </submittedName>
</protein>
<dbReference type="AlphaFoldDB" id="W4LZM4"/>
<gene>
    <name evidence="2" type="ORF">ETSY1_02230</name>
</gene>
<accession>W4LZM4</accession>